<keyword evidence="6 9" id="KW-0119">Carbohydrate metabolism</keyword>
<dbReference type="InterPro" id="IPR017853">
    <property type="entry name" value="GH"/>
</dbReference>
<evidence type="ECO:0000256" key="4">
    <source>
        <dbReference type="ARBA" id="ARBA00022801"/>
    </source>
</evidence>
<dbReference type="SMART" id="SM00637">
    <property type="entry name" value="CBD_II"/>
    <property type="match status" value="1"/>
</dbReference>
<dbReference type="Gene3D" id="2.60.40.290">
    <property type="match status" value="1"/>
</dbReference>
<feature type="region of interest" description="Disordered" evidence="10">
    <location>
        <begin position="83"/>
        <end position="177"/>
    </location>
</feature>
<protein>
    <recommendedName>
        <fullName evidence="9">Endoglucanase</fullName>
        <ecNumber evidence="9">3.2.1.4</ecNumber>
    </recommendedName>
</protein>
<dbReference type="InterPro" id="IPR012291">
    <property type="entry name" value="CBM2_carb-bd_dom_sf"/>
</dbReference>
<evidence type="ECO:0000259" key="11">
    <source>
        <dbReference type="SMART" id="SM00637"/>
    </source>
</evidence>
<evidence type="ECO:0000313" key="13">
    <source>
        <dbReference type="WBParaSite" id="Gr19_v10_g6355.t1"/>
    </source>
</evidence>
<keyword evidence="5 9" id="KW-0136">Cellulose degradation</keyword>
<sequence length="621" mass="68170">MPISPIRGPTTDRKSEGKTGDKLAGLKSPPELTDGARRTARHFAQGAVNDVTKKKSTEIPPGGRRHHIDSAWAAEIVRDAMDEKRAEDSLIGIDPRGKQPEGVSAEESRLKEDELRRQTKEARDMAFKEFVATDTTLDKAKRRKKALLDEAKRLEEEPSPARGGGPEDDTADRPKPAWDRALELADQSGPAIGQPPTTSTADRHSSIDFRSAFAPPAVYGADGDGAVAGAVRAGDGEEEVRTTSWGSLAGRRECRETRDDRRPLRDCRHFPTRPIIPPPILSSPSFSSLTFAHSLPHMFFPLFSYAKEFFTKIAKTYGNHPNIIYEIWNEPTHQVTWEGVIKPYAETMVDLIRQYDQHSVIIVPAPNWDQDVDLVAKNPLTGYSNIAYGLHFYAGTHGEALQEKMTIAYNLGLPMFATEYGIGSTSTDTPGDLEKLEQWYAFLDSLSLSYTAWQLDDIGEESSMLTAGVSIDNICNPDFLTTYGKYIYDKLRTQNNGVESCSSITKGSSSSSSSPSSSLSATSFVSVTANIGKKWTGGHNVDLTFTNSGSEPVCSVMFSITFASAEQAMANKWNMDQVSGNEYTLPTWLNIRAGQTYRSSGFAINDKNGDPSVKVVDAKIC</sequence>
<keyword evidence="12" id="KW-1185">Reference proteome</keyword>
<feature type="region of interest" description="Disordered" evidence="10">
    <location>
        <begin position="1"/>
        <end position="67"/>
    </location>
</feature>
<dbReference type="SUPFAM" id="SSF49384">
    <property type="entry name" value="Carbohydrate-binding domain"/>
    <property type="match status" value="1"/>
</dbReference>
<evidence type="ECO:0000256" key="7">
    <source>
        <dbReference type="ARBA" id="ARBA00023295"/>
    </source>
</evidence>
<feature type="compositionally biased region" description="Basic and acidic residues" evidence="10">
    <location>
        <begin position="146"/>
        <end position="156"/>
    </location>
</feature>
<evidence type="ECO:0000256" key="5">
    <source>
        <dbReference type="ARBA" id="ARBA00023001"/>
    </source>
</evidence>
<keyword evidence="3" id="KW-0732">Signal</keyword>
<evidence type="ECO:0000256" key="2">
    <source>
        <dbReference type="ARBA" id="ARBA00005641"/>
    </source>
</evidence>
<dbReference type="InterPro" id="IPR001547">
    <property type="entry name" value="Glyco_hydro_5"/>
</dbReference>
<dbReference type="SUPFAM" id="SSF51445">
    <property type="entry name" value="(Trans)glycosidases"/>
    <property type="match status" value="1"/>
</dbReference>
<keyword evidence="4 9" id="KW-0378">Hydrolase</keyword>
<dbReference type="InterPro" id="IPR001919">
    <property type="entry name" value="CBD2"/>
</dbReference>
<proteinExistence type="inferred from homology"/>
<dbReference type="EC" id="3.2.1.4" evidence="9"/>
<dbReference type="Gene3D" id="3.20.20.80">
    <property type="entry name" value="Glycosidases"/>
    <property type="match status" value="1"/>
</dbReference>
<feature type="compositionally biased region" description="Basic and acidic residues" evidence="10">
    <location>
        <begin position="106"/>
        <end position="127"/>
    </location>
</feature>
<evidence type="ECO:0000256" key="6">
    <source>
        <dbReference type="ARBA" id="ARBA00023277"/>
    </source>
</evidence>
<dbReference type="Pfam" id="PF09478">
    <property type="entry name" value="CBM49"/>
    <property type="match status" value="1"/>
</dbReference>
<dbReference type="WBParaSite" id="Gr19_v10_g6355.t1">
    <property type="protein sequence ID" value="Gr19_v10_g6355.t1"/>
    <property type="gene ID" value="Gr19_v10_g6355"/>
</dbReference>
<evidence type="ECO:0000256" key="8">
    <source>
        <dbReference type="ARBA" id="ARBA00023326"/>
    </source>
</evidence>
<dbReference type="PROSITE" id="PS00659">
    <property type="entry name" value="GLYCOSYL_HYDROL_F5"/>
    <property type="match status" value="1"/>
</dbReference>
<dbReference type="PANTHER" id="PTHR34142:SF1">
    <property type="entry name" value="GLYCOSIDE HYDROLASE FAMILY 5 DOMAIN-CONTAINING PROTEIN"/>
    <property type="match status" value="1"/>
</dbReference>
<evidence type="ECO:0000313" key="12">
    <source>
        <dbReference type="Proteomes" id="UP000887572"/>
    </source>
</evidence>
<evidence type="ECO:0000256" key="10">
    <source>
        <dbReference type="SAM" id="MobiDB-lite"/>
    </source>
</evidence>
<name>A0A914I0I1_GLORO</name>
<accession>A0A914I0I1</accession>
<dbReference type="Proteomes" id="UP000887572">
    <property type="component" value="Unplaced"/>
</dbReference>
<feature type="domain" description="CBM2" evidence="11">
    <location>
        <begin position="525"/>
        <end position="621"/>
    </location>
</feature>
<comment type="catalytic activity">
    <reaction evidence="1 9">
        <text>Endohydrolysis of (1-&gt;4)-beta-D-glucosidic linkages in cellulose, lichenin and cereal beta-D-glucans.</text>
        <dbReference type="EC" id="3.2.1.4"/>
    </reaction>
</comment>
<dbReference type="InterPro" id="IPR019028">
    <property type="entry name" value="CBM_49"/>
</dbReference>
<comment type="similarity">
    <text evidence="2 9">Belongs to the glycosyl hydrolase 5 (cellulase A) family.</text>
</comment>
<dbReference type="InterPro" id="IPR018087">
    <property type="entry name" value="Glyco_hydro_5_CS"/>
</dbReference>
<dbReference type="InterPro" id="IPR008965">
    <property type="entry name" value="CBM2/CBM3_carb-bd_dom_sf"/>
</dbReference>
<reference evidence="13" key="1">
    <citation type="submission" date="2022-11" db="UniProtKB">
        <authorList>
            <consortium name="WormBaseParasite"/>
        </authorList>
    </citation>
    <scope>IDENTIFICATION</scope>
</reference>
<dbReference type="GO" id="GO:0030247">
    <property type="term" value="F:polysaccharide binding"/>
    <property type="evidence" value="ECO:0007669"/>
    <property type="project" value="InterPro"/>
</dbReference>
<organism evidence="12 13">
    <name type="scientific">Globodera rostochiensis</name>
    <name type="common">Golden nematode worm</name>
    <name type="synonym">Heterodera rostochiensis</name>
    <dbReference type="NCBI Taxonomy" id="31243"/>
    <lineage>
        <taxon>Eukaryota</taxon>
        <taxon>Metazoa</taxon>
        <taxon>Ecdysozoa</taxon>
        <taxon>Nematoda</taxon>
        <taxon>Chromadorea</taxon>
        <taxon>Rhabditida</taxon>
        <taxon>Tylenchina</taxon>
        <taxon>Tylenchomorpha</taxon>
        <taxon>Tylenchoidea</taxon>
        <taxon>Heteroderidae</taxon>
        <taxon>Heteroderinae</taxon>
        <taxon>Globodera</taxon>
    </lineage>
</organism>
<evidence type="ECO:0000256" key="9">
    <source>
        <dbReference type="RuleBase" id="RU361153"/>
    </source>
</evidence>
<dbReference type="Pfam" id="PF00150">
    <property type="entry name" value="Cellulase"/>
    <property type="match status" value="1"/>
</dbReference>
<keyword evidence="7 9" id="KW-0326">Glycosidase</keyword>
<dbReference type="PANTHER" id="PTHR34142">
    <property type="entry name" value="ENDO-BETA-1,4-GLUCANASE A"/>
    <property type="match status" value="1"/>
</dbReference>
<feature type="compositionally biased region" description="Basic and acidic residues" evidence="10">
    <location>
        <begin position="10"/>
        <end position="21"/>
    </location>
</feature>
<dbReference type="GO" id="GO:0008810">
    <property type="term" value="F:cellulase activity"/>
    <property type="evidence" value="ECO:0007669"/>
    <property type="project" value="UniProtKB-EC"/>
</dbReference>
<dbReference type="GO" id="GO:0030245">
    <property type="term" value="P:cellulose catabolic process"/>
    <property type="evidence" value="ECO:0007669"/>
    <property type="project" value="UniProtKB-KW"/>
</dbReference>
<dbReference type="AlphaFoldDB" id="A0A914I0I1"/>
<evidence type="ECO:0000256" key="1">
    <source>
        <dbReference type="ARBA" id="ARBA00000966"/>
    </source>
</evidence>
<keyword evidence="8 9" id="KW-0624">Polysaccharide degradation</keyword>
<evidence type="ECO:0000256" key="3">
    <source>
        <dbReference type="ARBA" id="ARBA00022729"/>
    </source>
</evidence>